<evidence type="ECO:0000256" key="2">
    <source>
        <dbReference type="ARBA" id="ARBA00022737"/>
    </source>
</evidence>
<gene>
    <name evidence="6" type="ORF">DCF25_03180</name>
</gene>
<feature type="region of interest" description="Disordered" evidence="4">
    <location>
        <begin position="466"/>
        <end position="547"/>
    </location>
</feature>
<dbReference type="SUPFAM" id="SSF51126">
    <property type="entry name" value="Pectin lyase-like"/>
    <property type="match status" value="1"/>
</dbReference>
<comment type="caution">
    <text evidence="6">The sequence shown here is derived from an EMBL/GenBank/DDBJ whole genome shotgun (WGS) entry which is preliminary data.</text>
</comment>
<comment type="pathway">
    <text evidence="1">Protein modification; protein ubiquitination.</text>
</comment>
<evidence type="ECO:0000259" key="5">
    <source>
        <dbReference type="Pfam" id="PF07602"/>
    </source>
</evidence>
<dbReference type="AlphaFoldDB" id="A0A2W4WIY9"/>
<dbReference type="InterPro" id="IPR012334">
    <property type="entry name" value="Pectin_lyas_fold"/>
</dbReference>
<evidence type="ECO:0000256" key="4">
    <source>
        <dbReference type="SAM" id="MobiDB-lite"/>
    </source>
</evidence>
<dbReference type="PANTHER" id="PTHR22990:SF15">
    <property type="entry name" value="F-BOX ONLY PROTEIN 10"/>
    <property type="match status" value="1"/>
</dbReference>
<feature type="region of interest" description="Disordered" evidence="4">
    <location>
        <begin position="384"/>
        <end position="403"/>
    </location>
</feature>
<evidence type="ECO:0000313" key="7">
    <source>
        <dbReference type="Proteomes" id="UP000249354"/>
    </source>
</evidence>
<dbReference type="Pfam" id="PF07602">
    <property type="entry name" value="DUF1565"/>
    <property type="match status" value="1"/>
</dbReference>
<reference evidence="7" key="1">
    <citation type="submission" date="2018-04" db="EMBL/GenBank/DDBJ databases">
        <authorList>
            <person name="Cornet L."/>
        </authorList>
    </citation>
    <scope>NUCLEOTIDE SEQUENCE [LARGE SCALE GENOMIC DNA]</scope>
</reference>
<keyword evidence="2" id="KW-0677">Repeat</keyword>
<organism evidence="6 7">
    <name type="scientific">Leptolyngbya foveolarum</name>
    <dbReference type="NCBI Taxonomy" id="47253"/>
    <lineage>
        <taxon>Bacteria</taxon>
        <taxon>Bacillati</taxon>
        <taxon>Cyanobacteriota</taxon>
        <taxon>Cyanophyceae</taxon>
        <taxon>Leptolyngbyales</taxon>
        <taxon>Leptolyngbyaceae</taxon>
        <taxon>Leptolyngbya group</taxon>
        <taxon>Leptolyngbya</taxon>
    </lineage>
</organism>
<dbReference type="InterPro" id="IPR011459">
    <property type="entry name" value="DUF1565"/>
</dbReference>
<evidence type="ECO:0000256" key="1">
    <source>
        <dbReference type="ARBA" id="ARBA00004906"/>
    </source>
</evidence>
<protein>
    <recommendedName>
        <fullName evidence="5">DUF1565 domain-containing protein</fullName>
    </recommendedName>
</protein>
<proteinExistence type="predicted"/>
<name>A0A2W4WIY9_9CYAN</name>
<evidence type="ECO:0000256" key="3">
    <source>
        <dbReference type="ARBA" id="ARBA00022786"/>
    </source>
</evidence>
<reference evidence="6 7" key="2">
    <citation type="submission" date="2018-06" db="EMBL/GenBank/DDBJ databases">
        <title>Metagenomic assembly of (sub)arctic Cyanobacteria and their associated microbiome from non-axenic cultures.</title>
        <authorList>
            <person name="Baurain D."/>
        </authorList>
    </citation>
    <scope>NUCLEOTIDE SEQUENCE [LARGE SCALE GENOMIC DNA]</scope>
    <source>
        <strain evidence="6">ULC129bin1</strain>
    </source>
</reference>
<accession>A0A2W4WIY9</accession>
<keyword evidence="3" id="KW-0833">Ubl conjugation pathway</keyword>
<dbReference type="Proteomes" id="UP000249354">
    <property type="component" value="Unassembled WGS sequence"/>
</dbReference>
<dbReference type="PANTHER" id="PTHR22990">
    <property type="entry name" value="F-BOX ONLY PROTEIN"/>
    <property type="match status" value="1"/>
</dbReference>
<evidence type="ECO:0000313" key="6">
    <source>
        <dbReference type="EMBL" id="PZO22325.1"/>
    </source>
</evidence>
<dbReference type="EMBL" id="QBMC01000011">
    <property type="protein sequence ID" value="PZO22325.1"/>
    <property type="molecule type" value="Genomic_DNA"/>
</dbReference>
<dbReference type="InterPro" id="IPR011050">
    <property type="entry name" value="Pectin_lyase_fold/virulence"/>
</dbReference>
<dbReference type="SMART" id="SM00710">
    <property type="entry name" value="PbH1"/>
    <property type="match status" value="4"/>
</dbReference>
<dbReference type="InterPro" id="IPR022441">
    <property type="entry name" value="Para_beta_helix_rpt-2"/>
</dbReference>
<dbReference type="Gene3D" id="2.160.20.10">
    <property type="entry name" value="Single-stranded right-handed beta-helix, Pectin lyase-like"/>
    <property type="match status" value="1"/>
</dbReference>
<dbReference type="InterPro" id="IPR051550">
    <property type="entry name" value="SCF-Subunits/Alg-Epimerases"/>
</dbReference>
<sequence>MWDNYSRVAAAAASVLLLGAVAEPARSHTTLSDQPVSHQLLASGAASESAYQTLYVNPDIGSDQAEGIVDQPVQTVTHALAIAAPNTVIVLAPGKYTQASGEVFPLQLKSGVTIQGTPGERSRSAIIEGGGNFNSPSRSQQNAAVVAADRAGIAQVAISNPDGYGLWIESASPTILESAFVGNRQTGIYVTGGSPRVQGSYFSGNRVAGLVVFGASNASIESNTFEGTGDAIRVVEGATPEIIGNRMTNNNAGLVLIGNARPVLRDNLMEGNRRNDIVEIAASSTQSELASLSTLVESAASSEQNASNAIAMTENVPGEPAAVGTLPPLSTETRSATNLTLSSENADIVPGDRLGLTTEARPTVVEAPPPAIRSRLVEQAEAEAALAQRQTESAPVEVTNETVSEPAVELVEATKPFESPESNSPPELEADAIAQTIPAGAPGSALAALQSGLAGRSLSPLVALGPRAVTGENPDSPVLPARNERDRPIREESEAPEEAEPEISRPFNNNRLAVPSSAIPIGSGGSSTVFSPPSGGGMGSPPAPPSRAQSLGLYYRVFVEASDPFVQDDVKEVVSDAFRTQFDGRTMMQVGAFPTEEEAEERQQLLEQNNFDAQVEYIR</sequence>
<feature type="compositionally biased region" description="Basic and acidic residues" evidence="4">
    <location>
        <begin position="482"/>
        <end position="493"/>
    </location>
</feature>
<dbReference type="NCBIfam" id="TIGR03804">
    <property type="entry name" value="para_beta_helix"/>
    <property type="match status" value="1"/>
</dbReference>
<dbReference type="InterPro" id="IPR006626">
    <property type="entry name" value="PbH1"/>
</dbReference>
<feature type="domain" description="DUF1565" evidence="5">
    <location>
        <begin position="61"/>
        <end position="287"/>
    </location>
</feature>